<dbReference type="AlphaFoldDB" id="A0A9D1Q430"/>
<dbReference type="GO" id="GO:0009307">
    <property type="term" value="P:DNA restriction-modification system"/>
    <property type="evidence" value="ECO:0007669"/>
    <property type="project" value="InterPro"/>
</dbReference>
<accession>A0A9D1Q430</accession>
<evidence type="ECO:0000313" key="4">
    <source>
        <dbReference type="Proteomes" id="UP000823934"/>
    </source>
</evidence>
<gene>
    <name evidence="3" type="ORF">H9889_02685</name>
</gene>
<feature type="transmembrane region" description="Helical" evidence="1">
    <location>
        <begin position="12"/>
        <end position="32"/>
    </location>
</feature>
<evidence type="ECO:0000259" key="2">
    <source>
        <dbReference type="Pfam" id="PF04471"/>
    </source>
</evidence>
<dbReference type="InterPro" id="IPR052906">
    <property type="entry name" value="Type_IV_Methyl-Rstrct_Enzyme"/>
</dbReference>
<organism evidence="3 4">
    <name type="scientific">Candidatus Ignatzschineria merdigallinarum</name>
    <dbReference type="NCBI Taxonomy" id="2838621"/>
    <lineage>
        <taxon>Bacteria</taxon>
        <taxon>Pseudomonadati</taxon>
        <taxon>Pseudomonadota</taxon>
        <taxon>Gammaproteobacteria</taxon>
        <taxon>Cardiobacteriales</taxon>
        <taxon>Ignatzschineriaceae</taxon>
        <taxon>Ignatzschineria</taxon>
    </lineage>
</organism>
<proteinExistence type="predicted"/>
<dbReference type="PANTHER" id="PTHR30015">
    <property type="entry name" value="MRR RESTRICTION SYSTEM PROTEIN"/>
    <property type="match status" value="1"/>
</dbReference>
<reference evidence="3" key="1">
    <citation type="journal article" date="2021" name="PeerJ">
        <title>Extensive microbial diversity within the chicken gut microbiome revealed by metagenomics and culture.</title>
        <authorList>
            <person name="Gilroy R."/>
            <person name="Ravi A."/>
            <person name="Getino M."/>
            <person name="Pursley I."/>
            <person name="Horton D.L."/>
            <person name="Alikhan N.F."/>
            <person name="Baker D."/>
            <person name="Gharbi K."/>
            <person name="Hall N."/>
            <person name="Watson M."/>
            <person name="Adriaenssens E.M."/>
            <person name="Foster-Nyarko E."/>
            <person name="Jarju S."/>
            <person name="Secka A."/>
            <person name="Antonio M."/>
            <person name="Oren A."/>
            <person name="Chaudhuri R.R."/>
            <person name="La Ragione R."/>
            <person name="Hildebrand F."/>
            <person name="Pallen M.J."/>
        </authorList>
    </citation>
    <scope>NUCLEOTIDE SEQUENCE</scope>
    <source>
        <strain evidence="3">CHK160-9182</strain>
    </source>
</reference>
<keyword evidence="3" id="KW-0378">Hydrolase</keyword>
<dbReference type="Proteomes" id="UP000823934">
    <property type="component" value="Unassembled WGS sequence"/>
</dbReference>
<feature type="transmembrane region" description="Helical" evidence="1">
    <location>
        <begin position="38"/>
        <end position="58"/>
    </location>
</feature>
<dbReference type="GO" id="GO:0015666">
    <property type="term" value="F:restriction endodeoxyribonuclease activity"/>
    <property type="evidence" value="ECO:0007669"/>
    <property type="project" value="TreeGrafter"/>
</dbReference>
<keyword evidence="1" id="KW-0812">Transmembrane</keyword>
<dbReference type="Gene3D" id="3.40.1350.10">
    <property type="match status" value="1"/>
</dbReference>
<keyword evidence="1" id="KW-0472">Membrane</keyword>
<name>A0A9D1Q430_9GAMM</name>
<reference evidence="3" key="2">
    <citation type="submission" date="2021-04" db="EMBL/GenBank/DDBJ databases">
        <authorList>
            <person name="Gilroy R."/>
        </authorList>
    </citation>
    <scope>NUCLEOTIDE SEQUENCE</scope>
    <source>
        <strain evidence="3">CHK160-9182</strain>
    </source>
</reference>
<protein>
    <submittedName>
        <fullName evidence="3">Restriction endonuclease</fullName>
    </submittedName>
</protein>
<dbReference type="SUPFAM" id="SSF52980">
    <property type="entry name" value="Restriction endonuclease-like"/>
    <property type="match status" value="1"/>
</dbReference>
<comment type="caution">
    <text evidence="3">The sequence shown here is derived from an EMBL/GenBank/DDBJ whole genome shotgun (WGS) entry which is preliminary data.</text>
</comment>
<evidence type="ECO:0000313" key="3">
    <source>
        <dbReference type="EMBL" id="HIW06217.1"/>
    </source>
</evidence>
<sequence>MNCAFTISKYFFGYFITPMVTISVLALMGLSLIHSENIWLASLGVFYFIILLAIPFFNISKWLYLSASEAFMITMVWSSFILYLTLFSHINPLYPFMMALLPIIPTFKAIGDRVLHWGHKLISLKLFKGDYVKDRHAAKYQLEDIDKMSGEEFEHYIANLISYFDFKKIRVSSYSNDKGLDVYAEQNKIRYGFQCKRWGKNVTLAAVQEIYTAKDLYELDKIIVITNSGFTKAAIDAAIKLDVILIDRKRLGEMIRNIQPAKTRTKPQEVIKPKGKAKITL</sequence>
<evidence type="ECO:0000256" key="1">
    <source>
        <dbReference type="SAM" id="Phobius"/>
    </source>
</evidence>
<dbReference type="PANTHER" id="PTHR30015:SF6">
    <property type="entry name" value="SLL1429 PROTEIN"/>
    <property type="match status" value="1"/>
</dbReference>
<dbReference type="InterPro" id="IPR011856">
    <property type="entry name" value="tRNA_endonuc-like_dom_sf"/>
</dbReference>
<feature type="domain" description="Restriction endonuclease type IV Mrr" evidence="2">
    <location>
        <begin position="145"/>
        <end position="255"/>
    </location>
</feature>
<keyword evidence="3" id="KW-0540">Nuclease</keyword>
<dbReference type="EMBL" id="DXHP01000062">
    <property type="protein sequence ID" value="HIW06217.1"/>
    <property type="molecule type" value="Genomic_DNA"/>
</dbReference>
<dbReference type="InterPro" id="IPR007560">
    <property type="entry name" value="Restrct_endonuc_IV_Mrr"/>
</dbReference>
<feature type="transmembrane region" description="Helical" evidence="1">
    <location>
        <begin position="70"/>
        <end position="87"/>
    </location>
</feature>
<dbReference type="GO" id="GO:0003677">
    <property type="term" value="F:DNA binding"/>
    <property type="evidence" value="ECO:0007669"/>
    <property type="project" value="InterPro"/>
</dbReference>
<dbReference type="Pfam" id="PF04471">
    <property type="entry name" value="Mrr_cat"/>
    <property type="match status" value="1"/>
</dbReference>
<keyword evidence="1" id="KW-1133">Transmembrane helix</keyword>
<keyword evidence="3" id="KW-0255">Endonuclease</keyword>
<dbReference type="InterPro" id="IPR011335">
    <property type="entry name" value="Restrct_endonuc-II-like"/>
</dbReference>